<gene>
    <name evidence="1" type="ORF">F938_01491</name>
</gene>
<organism evidence="1 2">
    <name type="scientific">Acinetobacter bereziniae LMG 1003 = CIP 70.12</name>
    <dbReference type="NCBI Taxonomy" id="981324"/>
    <lineage>
        <taxon>Bacteria</taxon>
        <taxon>Pseudomonadati</taxon>
        <taxon>Pseudomonadota</taxon>
        <taxon>Gammaproteobacteria</taxon>
        <taxon>Moraxellales</taxon>
        <taxon>Moraxellaceae</taxon>
        <taxon>Acinetobacter</taxon>
    </lineage>
</organism>
<accession>N9DG38</accession>
<dbReference type="OrthoDB" id="6712325at2"/>
<reference evidence="1 2" key="1">
    <citation type="submission" date="2013-02" db="EMBL/GenBank/DDBJ databases">
        <title>The Genome Sequence of Acinetobacter bereziniae CIP 70.12.</title>
        <authorList>
            <consortium name="The Broad Institute Genome Sequencing Platform"/>
            <consortium name="The Broad Institute Genome Sequencing Center for Infectious Disease"/>
            <person name="Cerqueira G."/>
            <person name="Feldgarden M."/>
            <person name="Courvalin P."/>
            <person name="Perichon B."/>
            <person name="Grillot-Courvalin C."/>
            <person name="Clermont D."/>
            <person name="Rocha E."/>
            <person name="Yoon E.-J."/>
            <person name="Nemec A."/>
            <person name="Walker B."/>
            <person name="Young S.K."/>
            <person name="Zeng Q."/>
            <person name="Gargeya S."/>
            <person name="Fitzgerald M."/>
            <person name="Haas B."/>
            <person name="Abouelleil A."/>
            <person name="Alvarado L."/>
            <person name="Arachchi H.M."/>
            <person name="Berlin A.M."/>
            <person name="Chapman S.B."/>
            <person name="Dewar J."/>
            <person name="Goldberg J."/>
            <person name="Griggs A."/>
            <person name="Gujja S."/>
            <person name="Hansen M."/>
            <person name="Howarth C."/>
            <person name="Imamovic A."/>
            <person name="Larimer J."/>
            <person name="McCowan C."/>
            <person name="Murphy C."/>
            <person name="Neiman D."/>
            <person name="Pearson M."/>
            <person name="Priest M."/>
            <person name="Roberts A."/>
            <person name="Saif S."/>
            <person name="Shea T."/>
            <person name="Sisk P."/>
            <person name="Sykes S."/>
            <person name="Wortman J."/>
            <person name="Nusbaum C."/>
            <person name="Birren B."/>
        </authorList>
    </citation>
    <scope>NUCLEOTIDE SEQUENCE [LARGE SCALE GENOMIC DNA]</scope>
    <source>
        <strain evidence="1 2">CIP 70.12</strain>
    </source>
</reference>
<sequence length="144" mass="17187">MLKTLYLFILLLISIECFAKPVKDNDMLLKQAIHDLHNIYTQGGILEVIDSVDECYKDLQKPKLYCFYLDYSARIWDALMIESLNSQTNSLYSTNKFFSDENFQERIYLNVYKPYDSSMEEANSHMNFLYYKIIDMINEEFIKH</sequence>
<protein>
    <submittedName>
        <fullName evidence="1">Uncharacterized protein</fullName>
    </submittedName>
</protein>
<evidence type="ECO:0000313" key="1">
    <source>
        <dbReference type="EMBL" id="ENV97167.1"/>
    </source>
</evidence>
<name>N9DG38_ACIBZ</name>
<keyword evidence="2" id="KW-1185">Reference proteome</keyword>
<dbReference type="AlphaFoldDB" id="N9DG38"/>
<dbReference type="HOGENOM" id="CLU_153804_0_0_6"/>
<dbReference type="Proteomes" id="UP000013251">
    <property type="component" value="Unassembled WGS sequence"/>
</dbReference>
<proteinExistence type="predicted"/>
<dbReference type="EMBL" id="APQG01000019">
    <property type="protein sequence ID" value="ENV97167.1"/>
    <property type="molecule type" value="Genomic_DNA"/>
</dbReference>
<comment type="caution">
    <text evidence="1">The sequence shown here is derived from an EMBL/GenBank/DDBJ whole genome shotgun (WGS) entry which is preliminary data.</text>
</comment>
<evidence type="ECO:0000313" key="2">
    <source>
        <dbReference type="Proteomes" id="UP000013251"/>
    </source>
</evidence>